<sequence length="110" mass="12600">MKAKIMIFSSSMSRKLSILMRVKSTSNVSYQKVLKQYSSRLSDYERQEIEKYPEIWYLGMESCKINAKPGTPLNCGYDDENGSYNKNILATGGCESDEDMQVLKYDKATK</sequence>
<evidence type="ECO:0000313" key="1">
    <source>
        <dbReference type="EMBL" id="CRK93578.1"/>
    </source>
</evidence>
<dbReference type="EMBL" id="CVRI01000037">
    <property type="protein sequence ID" value="CRK93578.1"/>
    <property type="molecule type" value="Genomic_DNA"/>
</dbReference>
<dbReference type="AlphaFoldDB" id="A0A1J1I1E3"/>
<dbReference type="Gene3D" id="3.30.10.30">
    <property type="entry name" value="DYRK"/>
    <property type="match status" value="1"/>
</dbReference>
<accession>A0A1J1I1E3</accession>
<dbReference type="STRING" id="568069.A0A1J1I1E3"/>
<dbReference type="Proteomes" id="UP000183832">
    <property type="component" value="Unassembled WGS sequence"/>
</dbReference>
<dbReference type="OrthoDB" id="9332038at2759"/>
<keyword evidence="2" id="KW-1185">Reference proteome</keyword>
<dbReference type="InterPro" id="IPR042521">
    <property type="entry name" value="DYRK"/>
</dbReference>
<dbReference type="GO" id="GO:0004712">
    <property type="term" value="F:protein serine/threonine/tyrosine kinase activity"/>
    <property type="evidence" value="ECO:0007669"/>
    <property type="project" value="InterPro"/>
</dbReference>
<gene>
    <name evidence="1" type="ORF">CLUMA_CG007111</name>
</gene>
<name>A0A1J1I1E3_9DIPT</name>
<proteinExistence type="predicted"/>
<reference evidence="1 2" key="1">
    <citation type="submission" date="2015-04" db="EMBL/GenBank/DDBJ databases">
        <authorList>
            <person name="Syromyatnikov M.Y."/>
            <person name="Popov V.N."/>
        </authorList>
    </citation>
    <scope>NUCLEOTIDE SEQUENCE [LARGE SCALE GENOMIC DNA]</scope>
</reference>
<evidence type="ECO:0000313" key="2">
    <source>
        <dbReference type="Proteomes" id="UP000183832"/>
    </source>
</evidence>
<organism evidence="1 2">
    <name type="scientific">Clunio marinus</name>
    <dbReference type="NCBI Taxonomy" id="568069"/>
    <lineage>
        <taxon>Eukaryota</taxon>
        <taxon>Metazoa</taxon>
        <taxon>Ecdysozoa</taxon>
        <taxon>Arthropoda</taxon>
        <taxon>Hexapoda</taxon>
        <taxon>Insecta</taxon>
        <taxon>Pterygota</taxon>
        <taxon>Neoptera</taxon>
        <taxon>Endopterygota</taxon>
        <taxon>Diptera</taxon>
        <taxon>Nematocera</taxon>
        <taxon>Chironomoidea</taxon>
        <taxon>Chironomidae</taxon>
        <taxon>Clunio</taxon>
    </lineage>
</organism>
<protein>
    <submittedName>
        <fullName evidence="1">CLUMA_CG007111, isoform A</fullName>
    </submittedName>
</protein>